<comment type="subcellular location">
    <subcellularLocation>
        <location evidence="1">Cell membrane</location>
        <topology evidence="1">Multi-pass membrane protein</topology>
    </subcellularLocation>
</comment>
<feature type="transmembrane region" description="Helical" evidence="7">
    <location>
        <begin position="72"/>
        <end position="95"/>
    </location>
</feature>
<dbReference type="InterPro" id="IPR020846">
    <property type="entry name" value="MFS_dom"/>
</dbReference>
<evidence type="ECO:0000259" key="8">
    <source>
        <dbReference type="PROSITE" id="PS50850"/>
    </source>
</evidence>
<feature type="transmembrane region" description="Helical" evidence="7">
    <location>
        <begin position="360"/>
        <end position="380"/>
    </location>
</feature>
<evidence type="ECO:0000256" key="3">
    <source>
        <dbReference type="ARBA" id="ARBA00022475"/>
    </source>
</evidence>
<feature type="transmembrane region" description="Helical" evidence="7">
    <location>
        <begin position="128"/>
        <end position="148"/>
    </location>
</feature>
<dbReference type="InterPro" id="IPR036259">
    <property type="entry name" value="MFS_trans_sf"/>
</dbReference>
<feature type="transmembrane region" description="Helical" evidence="7">
    <location>
        <begin position="160"/>
        <end position="182"/>
    </location>
</feature>
<evidence type="ECO:0000256" key="1">
    <source>
        <dbReference type="ARBA" id="ARBA00004651"/>
    </source>
</evidence>
<sequence>MSNTWKIFMLAAVSFLVGTSEFIIGGILDIISKDVNVSIAAAGQLITVYSLSYAFITPILVVLTARIERRKVMIFSLGAFVIGNVIAVAASGFIPLMVSRIILASSTGLFVVVSLTVATSLAKPGKQASAIATLVMGFSFALIIGLPLGRVIAASFDWNLIFVGLGALGVLAMIIIHLAIPRTGGEEPVPLKRQLSLLSDRKIVVALSISFFWIFGYSMAYTYISPFLLTITGMNEREVSIALFAFGLASLIGSKLGGYGTDKWGVSRTLVGGMILHTLALVLLSLGAHSTVIVFPVLLLWAFSTWSTGPTQQYNLMKLSPNASGIVLSLNSSVIHLAFASGAGIGGIVVERISLASVSWLGASGVFVATVIAATTMGMAKSRSRNRATVPGLPNK</sequence>
<evidence type="ECO:0000256" key="6">
    <source>
        <dbReference type="ARBA" id="ARBA00023136"/>
    </source>
</evidence>
<feature type="transmembrane region" description="Helical" evidence="7">
    <location>
        <begin position="7"/>
        <end position="31"/>
    </location>
</feature>
<dbReference type="InterPro" id="IPR050189">
    <property type="entry name" value="MFS_Efflux_Transporters"/>
</dbReference>
<dbReference type="RefSeq" id="WP_377607796.1">
    <property type="nucleotide sequence ID" value="NZ_JBHUME010000020.1"/>
</dbReference>
<dbReference type="PANTHER" id="PTHR43124">
    <property type="entry name" value="PURINE EFFLUX PUMP PBUE"/>
    <property type="match status" value="1"/>
</dbReference>
<proteinExistence type="predicted"/>
<feature type="transmembrane region" description="Helical" evidence="7">
    <location>
        <begin position="323"/>
        <end position="348"/>
    </location>
</feature>
<protein>
    <submittedName>
        <fullName evidence="9">MFS transporter</fullName>
    </submittedName>
</protein>
<dbReference type="Gene3D" id="1.20.1250.20">
    <property type="entry name" value="MFS general substrate transporter like domains"/>
    <property type="match status" value="1"/>
</dbReference>
<dbReference type="Pfam" id="PF07690">
    <property type="entry name" value="MFS_1"/>
    <property type="match status" value="1"/>
</dbReference>
<keyword evidence="2" id="KW-0813">Transport</keyword>
<keyword evidence="6 7" id="KW-0472">Membrane</keyword>
<feature type="transmembrane region" description="Helical" evidence="7">
    <location>
        <begin position="37"/>
        <end position="65"/>
    </location>
</feature>
<organism evidence="9 10">
    <name type="scientific">Paenibacillus gansuensis</name>
    <dbReference type="NCBI Taxonomy" id="306542"/>
    <lineage>
        <taxon>Bacteria</taxon>
        <taxon>Bacillati</taxon>
        <taxon>Bacillota</taxon>
        <taxon>Bacilli</taxon>
        <taxon>Bacillales</taxon>
        <taxon>Paenibacillaceae</taxon>
        <taxon>Paenibacillus</taxon>
    </lineage>
</organism>
<accession>A0ABW5PLB2</accession>
<dbReference type="CDD" id="cd17324">
    <property type="entry name" value="MFS_NepI_like"/>
    <property type="match status" value="1"/>
</dbReference>
<evidence type="ECO:0000256" key="2">
    <source>
        <dbReference type="ARBA" id="ARBA00022448"/>
    </source>
</evidence>
<dbReference type="PROSITE" id="PS50850">
    <property type="entry name" value="MFS"/>
    <property type="match status" value="1"/>
</dbReference>
<evidence type="ECO:0000256" key="7">
    <source>
        <dbReference type="SAM" id="Phobius"/>
    </source>
</evidence>
<dbReference type="SUPFAM" id="SSF103473">
    <property type="entry name" value="MFS general substrate transporter"/>
    <property type="match status" value="1"/>
</dbReference>
<evidence type="ECO:0000256" key="4">
    <source>
        <dbReference type="ARBA" id="ARBA00022692"/>
    </source>
</evidence>
<feature type="domain" description="Major facilitator superfamily (MFS) profile" evidence="8">
    <location>
        <begin position="6"/>
        <end position="381"/>
    </location>
</feature>
<dbReference type="EMBL" id="JBHUME010000020">
    <property type="protein sequence ID" value="MFD2615595.1"/>
    <property type="molecule type" value="Genomic_DNA"/>
</dbReference>
<feature type="transmembrane region" description="Helical" evidence="7">
    <location>
        <begin position="239"/>
        <end position="258"/>
    </location>
</feature>
<feature type="transmembrane region" description="Helical" evidence="7">
    <location>
        <begin position="270"/>
        <end position="303"/>
    </location>
</feature>
<dbReference type="InterPro" id="IPR011701">
    <property type="entry name" value="MFS"/>
</dbReference>
<comment type="caution">
    <text evidence="9">The sequence shown here is derived from an EMBL/GenBank/DDBJ whole genome shotgun (WGS) entry which is preliminary data.</text>
</comment>
<name>A0ABW5PLB2_9BACL</name>
<keyword evidence="3" id="KW-1003">Cell membrane</keyword>
<dbReference type="Proteomes" id="UP001597541">
    <property type="component" value="Unassembled WGS sequence"/>
</dbReference>
<reference evidence="10" key="1">
    <citation type="journal article" date="2019" name="Int. J. Syst. Evol. Microbiol.">
        <title>The Global Catalogue of Microorganisms (GCM) 10K type strain sequencing project: providing services to taxonomists for standard genome sequencing and annotation.</title>
        <authorList>
            <consortium name="The Broad Institute Genomics Platform"/>
            <consortium name="The Broad Institute Genome Sequencing Center for Infectious Disease"/>
            <person name="Wu L."/>
            <person name="Ma J."/>
        </authorList>
    </citation>
    <scope>NUCLEOTIDE SEQUENCE [LARGE SCALE GENOMIC DNA]</scope>
    <source>
        <strain evidence="10">KCTC 3950</strain>
    </source>
</reference>
<feature type="transmembrane region" description="Helical" evidence="7">
    <location>
        <begin position="101"/>
        <end position="121"/>
    </location>
</feature>
<keyword evidence="4 7" id="KW-0812">Transmembrane</keyword>
<feature type="transmembrane region" description="Helical" evidence="7">
    <location>
        <begin position="203"/>
        <end position="224"/>
    </location>
</feature>
<gene>
    <name evidence="9" type="ORF">ACFSUF_24620</name>
</gene>
<evidence type="ECO:0000313" key="9">
    <source>
        <dbReference type="EMBL" id="MFD2615595.1"/>
    </source>
</evidence>
<evidence type="ECO:0000313" key="10">
    <source>
        <dbReference type="Proteomes" id="UP001597541"/>
    </source>
</evidence>
<keyword evidence="10" id="KW-1185">Reference proteome</keyword>
<keyword evidence="5 7" id="KW-1133">Transmembrane helix</keyword>
<dbReference type="PANTHER" id="PTHR43124:SF10">
    <property type="entry name" value="PURINE EFFLUX PUMP PBUE"/>
    <property type="match status" value="1"/>
</dbReference>
<evidence type="ECO:0000256" key="5">
    <source>
        <dbReference type="ARBA" id="ARBA00022989"/>
    </source>
</evidence>